<dbReference type="Pfam" id="PF02263">
    <property type="entry name" value="GBP"/>
    <property type="match status" value="1"/>
</dbReference>
<dbReference type="Gene3D" id="3.40.50.300">
    <property type="entry name" value="P-loop containing nucleotide triphosphate hydrolases"/>
    <property type="match status" value="1"/>
</dbReference>
<evidence type="ECO:0000313" key="6">
    <source>
        <dbReference type="RefSeq" id="XP_015270121.1"/>
    </source>
</evidence>
<organism evidence="5 6">
    <name type="scientific">Gekko japonicus</name>
    <name type="common">Schlegel's Japanese gecko</name>
    <dbReference type="NCBI Taxonomy" id="146911"/>
    <lineage>
        <taxon>Eukaryota</taxon>
        <taxon>Metazoa</taxon>
        <taxon>Chordata</taxon>
        <taxon>Craniata</taxon>
        <taxon>Vertebrata</taxon>
        <taxon>Euteleostomi</taxon>
        <taxon>Lepidosauria</taxon>
        <taxon>Squamata</taxon>
        <taxon>Bifurcata</taxon>
        <taxon>Gekkota</taxon>
        <taxon>Gekkonidae</taxon>
        <taxon>Gekkoninae</taxon>
        <taxon>Gekko</taxon>
    </lineage>
</organism>
<dbReference type="SUPFAM" id="SSF48340">
    <property type="entry name" value="Interferon-induced guanylate-binding protein 1 (GBP1), C-terminal domain"/>
    <property type="match status" value="1"/>
</dbReference>
<keyword evidence="5" id="KW-1185">Reference proteome</keyword>
<reference evidence="6" key="1">
    <citation type="submission" date="2025-08" db="UniProtKB">
        <authorList>
            <consortium name="RefSeq"/>
        </authorList>
    </citation>
    <scope>IDENTIFICATION</scope>
</reference>
<evidence type="ECO:0000313" key="5">
    <source>
        <dbReference type="Proteomes" id="UP000694871"/>
    </source>
</evidence>
<feature type="coiled-coil region" evidence="2">
    <location>
        <begin position="175"/>
        <end position="202"/>
    </location>
</feature>
<dbReference type="InterPro" id="IPR027417">
    <property type="entry name" value="P-loop_NTPase"/>
</dbReference>
<feature type="domain" description="Guanylate-binding protein N-terminal" evidence="3">
    <location>
        <begin position="6"/>
        <end position="79"/>
    </location>
</feature>
<dbReference type="GeneID" id="107113318"/>
<sequence length="214" mass="24533">MGAKEKVVEGNSHEDQLFNLPCECIQLFFPTRKCFINRSTNRKNLHQLEDMEERGLDPNFVEQGLQFCHHVYKTSKPKTIPRGHVVTGRLLANLVETYVDMIRSGGVPCMENAVLALTQIENSGTVLEATDRYMELMDQKLELPTETLQELLGIHAKCEEGALQDFMTCAFKDDKQQFQAELMRALDQKEEAYCRKNELESSKRCKALLMQLSK</sequence>
<keyword evidence="1" id="KW-0378">Hydrolase</keyword>
<dbReference type="InterPro" id="IPR015894">
    <property type="entry name" value="Guanylate-bd_N"/>
</dbReference>
<dbReference type="InterPro" id="IPR036543">
    <property type="entry name" value="Guanylate-bd_C_sf"/>
</dbReference>
<dbReference type="Gene3D" id="1.20.1000.10">
    <property type="entry name" value="Guanylate-binding protein, C-terminal domain"/>
    <property type="match status" value="1"/>
</dbReference>
<evidence type="ECO:0000259" key="4">
    <source>
        <dbReference type="Pfam" id="PF02841"/>
    </source>
</evidence>
<gene>
    <name evidence="6" type="primary">LOC107113318</name>
</gene>
<protein>
    <submittedName>
        <fullName evidence="6">Guanylate-binding protein 1-like</fullName>
    </submittedName>
</protein>
<dbReference type="Proteomes" id="UP000694871">
    <property type="component" value="Unplaced"/>
</dbReference>
<evidence type="ECO:0000256" key="2">
    <source>
        <dbReference type="SAM" id="Coils"/>
    </source>
</evidence>
<dbReference type="PANTHER" id="PTHR10751">
    <property type="entry name" value="GUANYLATE BINDING PROTEIN"/>
    <property type="match status" value="1"/>
</dbReference>
<accession>A0ABM1K8T4</accession>
<keyword evidence="2" id="KW-0175">Coiled coil</keyword>
<name>A0ABM1K8T4_GEKJA</name>
<dbReference type="Pfam" id="PF02841">
    <property type="entry name" value="GBP_C"/>
    <property type="match status" value="1"/>
</dbReference>
<feature type="domain" description="Guanylate-binding protein/Atlastin C-terminal" evidence="4">
    <location>
        <begin position="83"/>
        <end position="214"/>
    </location>
</feature>
<dbReference type="RefSeq" id="XP_015270121.1">
    <property type="nucleotide sequence ID" value="XM_015414635.1"/>
</dbReference>
<proteinExistence type="predicted"/>
<dbReference type="InterPro" id="IPR003191">
    <property type="entry name" value="Guanylate-bd/ATL_C"/>
</dbReference>
<evidence type="ECO:0000259" key="3">
    <source>
        <dbReference type="Pfam" id="PF02263"/>
    </source>
</evidence>
<evidence type="ECO:0000256" key="1">
    <source>
        <dbReference type="ARBA" id="ARBA00022801"/>
    </source>
</evidence>